<feature type="transmembrane region" description="Helical" evidence="2">
    <location>
        <begin position="209"/>
        <end position="228"/>
    </location>
</feature>
<feature type="transmembrane region" description="Helical" evidence="2">
    <location>
        <begin position="248"/>
        <end position="268"/>
    </location>
</feature>
<evidence type="ECO:0000256" key="1">
    <source>
        <dbReference type="SAM" id="MobiDB-lite"/>
    </source>
</evidence>
<sequence length="408" mass="41064">MTTTPRPSAPPTPPVGAAPAAAHATRGAASAAFTAPTPTSPPRVPRPLLAGALAASALAAALGLLAPRLPLIGEGIAETMLGGMLGAGTAALVLALTALVGAAAGIAALVGLLPRPALLGVTAVEVLVAGVGLGSMSTLSTAGYLLALAMPVILALLLIQTIRRYPRLRLPLSAAAVLGVGAGTVVLGAPLRELLGYLLPAFAAELPLIGFTLLMVAVGALWSAAAALDLRGSATAARATAWVTRHRVALTVLAACGPLPYALIRLTWLTPWPLLGTEQAMDLSTRLWGLALSSGSWLAVILTIGLIRPWGEVFPRWMPVVAGRPVPIAAAAVPGGAVAALLSFAAVPLLVGAAAQGQGAGLVLAFAIIFPCWLWGPALALAVWGYVGHRRDQQRREVMTDVPGAGTA</sequence>
<name>A0A291GTZ8_9MICO</name>
<reference evidence="3 4" key="1">
    <citation type="journal article" date="2014" name="Int. J. Syst. Evol. Microbiol.">
        <title>Brachybacterium ginsengisoli sp. nov., isolated from soil of a ginseng field.</title>
        <authorList>
            <person name="Hoang V.A."/>
            <person name="Kim Y.J."/>
            <person name="Nguyen N.L."/>
            <person name="Yang D.C."/>
        </authorList>
    </citation>
    <scope>NUCLEOTIDE SEQUENCE [LARGE SCALE GENOMIC DNA]</scope>
    <source>
        <strain evidence="3 4">DCY80</strain>
    </source>
</reference>
<feature type="transmembrane region" description="Helical" evidence="2">
    <location>
        <begin position="86"/>
        <end position="110"/>
    </location>
</feature>
<feature type="region of interest" description="Disordered" evidence="1">
    <location>
        <begin position="1"/>
        <end position="42"/>
    </location>
</feature>
<gene>
    <name evidence="3" type="ORF">CFK41_02050</name>
</gene>
<feature type="transmembrane region" description="Helical" evidence="2">
    <location>
        <begin position="171"/>
        <end position="189"/>
    </location>
</feature>
<feature type="compositionally biased region" description="Low complexity" evidence="1">
    <location>
        <begin position="17"/>
        <end position="37"/>
    </location>
</feature>
<dbReference type="Proteomes" id="UP000217889">
    <property type="component" value="Chromosome"/>
</dbReference>
<dbReference type="RefSeq" id="WP_096798174.1">
    <property type="nucleotide sequence ID" value="NZ_CP023564.1"/>
</dbReference>
<feature type="transmembrane region" description="Helical" evidence="2">
    <location>
        <begin position="48"/>
        <end position="66"/>
    </location>
</feature>
<protein>
    <submittedName>
        <fullName evidence="3">Uncharacterized protein</fullName>
    </submittedName>
</protein>
<feature type="transmembrane region" description="Helical" evidence="2">
    <location>
        <begin position="288"/>
        <end position="307"/>
    </location>
</feature>
<dbReference type="OrthoDB" id="2717873at2"/>
<evidence type="ECO:0000256" key="2">
    <source>
        <dbReference type="SAM" id="Phobius"/>
    </source>
</evidence>
<feature type="transmembrane region" description="Helical" evidence="2">
    <location>
        <begin position="117"/>
        <end position="136"/>
    </location>
</feature>
<feature type="transmembrane region" description="Helical" evidence="2">
    <location>
        <begin position="328"/>
        <end position="351"/>
    </location>
</feature>
<proteinExistence type="predicted"/>
<keyword evidence="2" id="KW-1133">Transmembrane helix</keyword>
<feature type="compositionally biased region" description="Pro residues" evidence="1">
    <location>
        <begin position="7"/>
        <end position="16"/>
    </location>
</feature>
<evidence type="ECO:0000313" key="4">
    <source>
        <dbReference type="Proteomes" id="UP000217889"/>
    </source>
</evidence>
<accession>A0A291GTZ8</accession>
<feature type="transmembrane region" description="Helical" evidence="2">
    <location>
        <begin position="142"/>
        <end position="159"/>
    </location>
</feature>
<keyword evidence="2" id="KW-0812">Transmembrane</keyword>
<keyword evidence="4" id="KW-1185">Reference proteome</keyword>
<dbReference type="AlphaFoldDB" id="A0A291GTZ8"/>
<organism evidence="3 4">
    <name type="scientific">Brachybacterium ginsengisoli</name>
    <dbReference type="NCBI Taxonomy" id="1331682"/>
    <lineage>
        <taxon>Bacteria</taxon>
        <taxon>Bacillati</taxon>
        <taxon>Actinomycetota</taxon>
        <taxon>Actinomycetes</taxon>
        <taxon>Micrococcales</taxon>
        <taxon>Dermabacteraceae</taxon>
        <taxon>Brachybacterium</taxon>
    </lineage>
</organism>
<dbReference type="EMBL" id="CP023564">
    <property type="protein sequence ID" value="ATG53695.1"/>
    <property type="molecule type" value="Genomic_DNA"/>
</dbReference>
<keyword evidence="2" id="KW-0472">Membrane</keyword>
<dbReference type="KEGG" id="bgg:CFK41_02050"/>
<feature type="transmembrane region" description="Helical" evidence="2">
    <location>
        <begin position="363"/>
        <end position="387"/>
    </location>
</feature>
<evidence type="ECO:0000313" key="3">
    <source>
        <dbReference type="EMBL" id="ATG53695.1"/>
    </source>
</evidence>